<evidence type="ECO:0008006" key="3">
    <source>
        <dbReference type="Google" id="ProtNLM"/>
    </source>
</evidence>
<dbReference type="SUPFAM" id="SSF55729">
    <property type="entry name" value="Acyl-CoA N-acyltransferases (Nat)"/>
    <property type="match status" value="1"/>
</dbReference>
<dbReference type="Gene3D" id="3.40.630.30">
    <property type="match status" value="1"/>
</dbReference>
<protein>
    <recommendedName>
        <fullName evidence="3">N-acetyltransferase domain-containing protein</fullName>
    </recommendedName>
</protein>
<dbReference type="PANTHER" id="PTHR20905:SF32">
    <property type="entry name" value="ARYLALKYLAMINE N-ACETYLTRANSFERASE-LIKE 7, ISOFORM A"/>
    <property type="match status" value="1"/>
</dbReference>
<dbReference type="GO" id="GO:0008080">
    <property type="term" value="F:N-acetyltransferase activity"/>
    <property type="evidence" value="ECO:0007669"/>
    <property type="project" value="TreeGrafter"/>
</dbReference>
<sequence>MSSNSSVIKRVCLEAEAGSPAVKYRIQLLDESLIDESVEFLAKELLPSTNMTIISSLGFLSDKDACDEIKSVLRKHLSEGISLAALLEDDSGNRGPLIGCNVLYKESTSEMEYRTDKMKLCHQTLVDLKKGVDVLKIYNCSDCISAFGISVASAFRGRGIATEFLRARAEVCRLTNIPVTAGVFSGPYSHKAAAKAGFRTLSELDLGTYRIDNKIVHPEARGWPTAKYMANKYF</sequence>
<organism evidence="1 2">
    <name type="scientific">Bemisia tabaci</name>
    <name type="common">Sweetpotato whitefly</name>
    <name type="synonym">Aleurodes tabaci</name>
    <dbReference type="NCBI Taxonomy" id="7038"/>
    <lineage>
        <taxon>Eukaryota</taxon>
        <taxon>Metazoa</taxon>
        <taxon>Ecdysozoa</taxon>
        <taxon>Arthropoda</taxon>
        <taxon>Hexapoda</taxon>
        <taxon>Insecta</taxon>
        <taxon>Pterygota</taxon>
        <taxon>Neoptera</taxon>
        <taxon>Paraneoptera</taxon>
        <taxon>Hemiptera</taxon>
        <taxon>Sternorrhyncha</taxon>
        <taxon>Aleyrodoidea</taxon>
        <taxon>Aleyrodidae</taxon>
        <taxon>Aleyrodinae</taxon>
        <taxon>Bemisia</taxon>
    </lineage>
</organism>
<evidence type="ECO:0000313" key="2">
    <source>
        <dbReference type="Proteomes" id="UP001152759"/>
    </source>
</evidence>
<evidence type="ECO:0000313" key="1">
    <source>
        <dbReference type="EMBL" id="CAH0391479.1"/>
    </source>
</evidence>
<dbReference type="PANTHER" id="PTHR20905">
    <property type="entry name" value="N-ACETYLTRANSFERASE-RELATED"/>
    <property type="match status" value="1"/>
</dbReference>
<proteinExistence type="predicted"/>
<dbReference type="InterPro" id="IPR016181">
    <property type="entry name" value="Acyl_CoA_acyltransferase"/>
</dbReference>
<name>A0A9P0AF61_BEMTA</name>
<keyword evidence="2" id="KW-1185">Reference proteome</keyword>
<accession>A0A9P0AF61</accession>
<dbReference type="Proteomes" id="UP001152759">
    <property type="component" value="Chromosome 6"/>
</dbReference>
<dbReference type="EMBL" id="OU963867">
    <property type="protein sequence ID" value="CAH0391479.1"/>
    <property type="molecule type" value="Genomic_DNA"/>
</dbReference>
<reference evidence="1" key="1">
    <citation type="submission" date="2021-12" db="EMBL/GenBank/DDBJ databases">
        <authorList>
            <person name="King R."/>
        </authorList>
    </citation>
    <scope>NUCLEOTIDE SEQUENCE</scope>
</reference>
<dbReference type="AlphaFoldDB" id="A0A9P0AF61"/>
<gene>
    <name evidence="1" type="ORF">BEMITA_LOCUS10090</name>
</gene>
<dbReference type="KEGG" id="btab:109038655"/>